<evidence type="ECO:0000313" key="2">
    <source>
        <dbReference type="EMBL" id="SFI60294.1"/>
    </source>
</evidence>
<dbReference type="Gene3D" id="1.10.1750.10">
    <property type="match status" value="1"/>
</dbReference>
<dbReference type="GO" id="GO:0006275">
    <property type="term" value="P:regulation of DNA replication"/>
    <property type="evidence" value="ECO:0007669"/>
    <property type="project" value="InterPro"/>
</dbReference>
<dbReference type="InterPro" id="IPR010921">
    <property type="entry name" value="Trp_repressor/repl_initiator"/>
</dbReference>
<protein>
    <submittedName>
        <fullName evidence="2">DnaA protein helix-turn-helix</fullName>
    </submittedName>
</protein>
<dbReference type="InterPro" id="IPR013159">
    <property type="entry name" value="DnaA_C"/>
</dbReference>
<dbReference type="EMBL" id="FORF01000004">
    <property type="protein sequence ID" value="SFI60294.1"/>
    <property type="molecule type" value="Genomic_DNA"/>
</dbReference>
<evidence type="ECO:0000259" key="1">
    <source>
        <dbReference type="SMART" id="SM00760"/>
    </source>
</evidence>
<dbReference type="Proteomes" id="UP000242763">
    <property type="component" value="Unassembled WGS sequence"/>
</dbReference>
<dbReference type="Pfam" id="PF08299">
    <property type="entry name" value="Bac_DnaA_C"/>
    <property type="match status" value="1"/>
</dbReference>
<dbReference type="AlphaFoldDB" id="A0A1I3JJD6"/>
<proteinExistence type="predicted"/>
<organism evidence="2 3">
    <name type="scientific">Aquamicrobium aerolatum DSM 21857</name>
    <dbReference type="NCBI Taxonomy" id="1121003"/>
    <lineage>
        <taxon>Bacteria</taxon>
        <taxon>Pseudomonadati</taxon>
        <taxon>Pseudomonadota</taxon>
        <taxon>Alphaproteobacteria</taxon>
        <taxon>Hyphomicrobiales</taxon>
        <taxon>Phyllobacteriaceae</taxon>
        <taxon>Aerobium</taxon>
    </lineage>
</organism>
<gene>
    <name evidence="2" type="ORF">SAMN03080618_00877</name>
</gene>
<dbReference type="CDD" id="cd06571">
    <property type="entry name" value="Bac_DnaA_C"/>
    <property type="match status" value="1"/>
</dbReference>
<evidence type="ECO:0000313" key="3">
    <source>
        <dbReference type="Proteomes" id="UP000242763"/>
    </source>
</evidence>
<dbReference type="GO" id="GO:0006270">
    <property type="term" value="P:DNA replication initiation"/>
    <property type="evidence" value="ECO:0007669"/>
    <property type="project" value="InterPro"/>
</dbReference>
<sequence>MACDGVIDIASALFGVSGKELREPGRSLLSVARVRQIAMYVTHVELGLSMKDVGQGFARDRTTVLHACHQVEDLRDDIEFDTMVSRMEKVVAAAFGQPHKNAGLSNAT</sequence>
<dbReference type="SMART" id="SM00760">
    <property type="entry name" value="Bac_DnaA_C"/>
    <property type="match status" value="1"/>
</dbReference>
<accession>A0A1I3JJD6</accession>
<keyword evidence="3" id="KW-1185">Reference proteome</keyword>
<feature type="domain" description="Chromosomal replication initiator DnaA C-terminal" evidence="1">
    <location>
        <begin position="2"/>
        <end position="71"/>
    </location>
</feature>
<dbReference type="SUPFAM" id="SSF48295">
    <property type="entry name" value="TrpR-like"/>
    <property type="match status" value="1"/>
</dbReference>
<dbReference type="GO" id="GO:0005524">
    <property type="term" value="F:ATP binding"/>
    <property type="evidence" value="ECO:0007669"/>
    <property type="project" value="InterPro"/>
</dbReference>
<name>A0A1I3JJD6_9HYPH</name>
<dbReference type="GO" id="GO:0043565">
    <property type="term" value="F:sequence-specific DNA binding"/>
    <property type="evidence" value="ECO:0007669"/>
    <property type="project" value="InterPro"/>
</dbReference>
<dbReference type="STRING" id="1121003.SAMN03080618_00877"/>
<reference evidence="3" key="1">
    <citation type="submission" date="2016-10" db="EMBL/GenBank/DDBJ databases">
        <authorList>
            <person name="Varghese N."/>
            <person name="Submissions S."/>
        </authorList>
    </citation>
    <scope>NUCLEOTIDE SEQUENCE [LARGE SCALE GENOMIC DNA]</scope>
    <source>
        <strain evidence="3">DSM 21857</strain>
    </source>
</reference>